<feature type="domain" description="J" evidence="1">
    <location>
        <begin position="7"/>
        <end position="72"/>
    </location>
</feature>
<dbReference type="AlphaFoldDB" id="A0A1V9XR24"/>
<comment type="caution">
    <text evidence="2">The sequence shown here is derived from an EMBL/GenBank/DDBJ whole genome shotgun (WGS) entry which is preliminary data.</text>
</comment>
<proteinExistence type="predicted"/>
<dbReference type="SUPFAM" id="SSF46565">
    <property type="entry name" value="Chaperone J-domain"/>
    <property type="match status" value="1"/>
</dbReference>
<dbReference type="EMBL" id="MNPL01005636">
    <property type="protein sequence ID" value="OQR75883.1"/>
    <property type="molecule type" value="Genomic_DNA"/>
</dbReference>
<dbReference type="InterPro" id="IPR001623">
    <property type="entry name" value="DnaJ_domain"/>
</dbReference>
<organism evidence="2 3">
    <name type="scientific">Tropilaelaps mercedesae</name>
    <dbReference type="NCBI Taxonomy" id="418985"/>
    <lineage>
        <taxon>Eukaryota</taxon>
        <taxon>Metazoa</taxon>
        <taxon>Ecdysozoa</taxon>
        <taxon>Arthropoda</taxon>
        <taxon>Chelicerata</taxon>
        <taxon>Arachnida</taxon>
        <taxon>Acari</taxon>
        <taxon>Parasitiformes</taxon>
        <taxon>Mesostigmata</taxon>
        <taxon>Gamasina</taxon>
        <taxon>Dermanyssoidea</taxon>
        <taxon>Laelapidae</taxon>
        <taxon>Tropilaelaps</taxon>
    </lineage>
</organism>
<dbReference type="PANTHER" id="PTHR43948:SF10">
    <property type="entry name" value="MRJ, ISOFORM E"/>
    <property type="match status" value="1"/>
</dbReference>
<evidence type="ECO:0000259" key="1">
    <source>
        <dbReference type="PROSITE" id="PS50076"/>
    </source>
</evidence>
<dbReference type="PROSITE" id="PS50076">
    <property type="entry name" value="DNAJ_2"/>
    <property type="match status" value="1"/>
</dbReference>
<reference evidence="2 3" key="1">
    <citation type="journal article" date="2017" name="Gigascience">
        <title>Draft genome of the honey bee ectoparasitic mite, Tropilaelaps mercedesae, is shaped by the parasitic life history.</title>
        <authorList>
            <person name="Dong X."/>
            <person name="Armstrong S.D."/>
            <person name="Xia D."/>
            <person name="Makepeace B.L."/>
            <person name="Darby A.C."/>
            <person name="Kadowaki T."/>
        </authorList>
    </citation>
    <scope>NUCLEOTIDE SEQUENCE [LARGE SCALE GENOMIC DNA]</scope>
    <source>
        <strain evidence="2">Wuxi-XJTLU</strain>
    </source>
</reference>
<dbReference type="CDD" id="cd06257">
    <property type="entry name" value="DnaJ"/>
    <property type="match status" value="1"/>
</dbReference>
<dbReference type="Proteomes" id="UP000192247">
    <property type="component" value="Unassembled WGS sequence"/>
</dbReference>
<sequence length="268" mass="30775">MAKHGTDLYEILGVSSQATDLEIRKAYHNLAIKYHPDKNPNNANVGERFRAINAAYKVLSDKTKRREYDLQRLSHPTGTWPEEFDPLFDSTDQRDPLYLLRLLLGSAFCCSLHRDNQVYRRSEASDDIGCTRRNQFNRRMHREKSLANGLHGRNVFDVLRRNILNLVSRPRRDGSSSTVAYSRTIRTVKKNICGDSFAAQEVEIKRNCQKVIYTTFQDCQNSRVTETVRAVVNGVETVTVRENGVVKSQKVNGQERIVSNRPPKKHLL</sequence>
<dbReference type="InterPro" id="IPR036869">
    <property type="entry name" value="J_dom_sf"/>
</dbReference>
<dbReference type="Pfam" id="PF00226">
    <property type="entry name" value="DnaJ"/>
    <property type="match status" value="1"/>
</dbReference>
<protein>
    <submittedName>
        <fullName evidence="2">DnaJ domain protein-like</fullName>
    </submittedName>
</protein>
<keyword evidence="3" id="KW-1185">Reference proteome</keyword>
<dbReference type="InParanoid" id="A0A1V9XR24"/>
<name>A0A1V9XR24_9ACAR</name>
<dbReference type="SMART" id="SM00271">
    <property type="entry name" value="DnaJ"/>
    <property type="match status" value="1"/>
</dbReference>
<dbReference type="Gene3D" id="1.10.287.110">
    <property type="entry name" value="DnaJ domain"/>
    <property type="match status" value="1"/>
</dbReference>
<gene>
    <name evidence="2" type="ORF">BIW11_08137</name>
</gene>
<evidence type="ECO:0000313" key="2">
    <source>
        <dbReference type="EMBL" id="OQR75883.1"/>
    </source>
</evidence>
<dbReference type="OrthoDB" id="376357at2759"/>
<dbReference type="PRINTS" id="PR00625">
    <property type="entry name" value="JDOMAIN"/>
</dbReference>
<evidence type="ECO:0000313" key="3">
    <source>
        <dbReference type="Proteomes" id="UP000192247"/>
    </source>
</evidence>
<accession>A0A1V9XR24</accession>
<dbReference type="PANTHER" id="PTHR43948">
    <property type="entry name" value="DNAJ HOMOLOG SUBFAMILY B"/>
    <property type="match status" value="1"/>
</dbReference>
<dbReference type="STRING" id="418985.A0A1V9XR24"/>